<accession>A0A5M9MIE1</accession>
<reference evidence="2 3" key="1">
    <citation type="submission" date="2019-08" db="EMBL/GenBank/DDBJ databases">
        <title>The genome sequence of a newly discovered highly antifungal drug resistant Aspergillus species, Aspergillus tanneri NIH 1004.</title>
        <authorList>
            <person name="Mounaud S."/>
            <person name="Singh I."/>
            <person name="Joardar V."/>
            <person name="Pakala S."/>
            <person name="Pakala S."/>
            <person name="Venepally P."/>
            <person name="Chung J.K."/>
            <person name="Losada L."/>
            <person name="Nierman W.C."/>
        </authorList>
    </citation>
    <scope>NUCLEOTIDE SEQUENCE [LARGE SCALE GENOMIC DNA]</scope>
    <source>
        <strain evidence="2 3">NIH1004</strain>
    </source>
</reference>
<proteinExistence type="predicted"/>
<dbReference type="RefSeq" id="XP_033426123.1">
    <property type="nucleotide sequence ID" value="XM_033570091.1"/>
</dbReference>
<sequence length="156" mass="18187">MASGTQLELDSFVCKWYNIRLIFDDGHSSNDNQNVPPGDTRVEIQELRQRLEEEQRRHEQAERSQLEAEEQLKLHTQETPYPVFLNACHVHLFLGLAIQIAKDSSTKGDPANADRKLRPAKIREWTNFPNEPVSIWEDLVRNRRYRVIRSVMPPAV</sequence>
<dbReference type="OrthoDB" id="2156052at2759"/>
<feature type="coiled-coil region" evidence="1">
    <location>
        <begin position="41"/>
        <end position="78"/>
    </location>
</feature>
<dbReference type="AlphaFoldDB" id="A0A5M9MIE1"/>
<protein>
    <submittedName>
        <fullName evidence="2">Uncharacterized protein</fullName>
    </submittedName>
</protein>
<dbReference type="EMBL" id="QUQM01000004">
    <property type="protein sequence ID" value="KAA8646762.1"/>
    <property type="molecule type" value="Genomic_DNA"/>
</dbReference>
<dbReference type="Proteomes" id="UP000324241">
    <property type="component" value="Unassembled WGS sequence"/>
</dbReference>
<evidence type="ECO:0000313" key="2">
    <source>
        <dbReference type="EMBL" id="KAA8646762.1"/>
    </source>
</evidence>
<name>A0A5M9MIE1_9EURO</name>
<organism evidence="2 3">
    <name type="scientific">Aspergillus tanneri</name>
    <dbReference type="NCBI Taxonomy" id="1220188"/>
    <lineage>
        <taxon>Eukaryota</taxon>
        <taxon>Fungi</taxon>
        <taxon>Dikarya</taxon>
        <taxon>Ascomycota</taxon>
        <taxon>Pezizomycotina</taxon>
        <taxon>Eurotiomycetes</taxon>
        <taxon>Eurotiomycetidae</taxon>
        <taxon>Eurotiales</taxon>
        <taxon>Aspergillaceae</taxon>
        <taxon>Aspergillus</taxon>
        <taxon>Aspergillus subgen. Circumdati</taxon>
    </lineage>
</organism>
<evidence type="ECO:0000313" key="3">
    <source>
        <dbReference type="Proteomes" id="UP000324241"/>
    </source>
</evidence>
<evidence type="ECO:0000256" key="1">
    <source>
        <dbReference type="SAM" id="Coils"/>
    </source>
</evidence>
<comment type="caution">
    <text evidence="2">The sequence shown here is derived from an EMBL/GenBank/DDBJ whole genome shotgun (WGS) entry which is preliminary data.</text>
</comment>
<dbReference type="GeneID" id="54328139"/>
<gene>
    <name evidence="2" type="ORF">ATNIH1004_005437</name>
</gene>
<keyword evidence="1" id="KW-0175">Coiled coil</keyword>